<dbReference type="OrthoDB" id="3676762at2759"/>
<accession>A0A6A7B570</accession>
<proteinExistence type="predicted"/>
<dbReference type="Proteomes" id="UP000799423">
    <property type="component" value="Unassembled WGS sequence"/>
</dbReference>
<keyword evidence="2" id="KW-1185">Reference proteome</keyword>
<sequence length="280" mass="32349">MPTEAERERIRAKCGKVLEDTRKAERSLILMQQKLEPLRLQEEALKQSADEKKREADAELLQYAASVCRELCDKVQNALPREIRDLIYSHFTGGEKVRICKSDSKEYSQIGYFESISESAHTRNDNTIDADHWWNPSFVGPDMVRELGEQYFRSSCFLVDSIDLDIMDRFRVHDQWKLGLLPASFIRSLNIQIRCYQYDFDNEWHLDDAGLDPFGKDFDAAALAVTNARLGEAECGYKWAIPKSVAGLLTRLESMCELWRGLIFQARWASRPGCLTRLLR</sequence>
<dbReference type="EMBL" id="MU006311">
    <property type="protein sequence ID" value="KAF2849509.1"/>
    <property type="molecule type" value="Genomic_DNA"/>
</dbReference>
<gene>
    <name evidence="1" type="ORF">T440DRAFT_128682</name>
</gene>
<reference evidence="1" key="1">
    <citation type="submission" date="2020-01" db="EMBL/GenBank/DDBJ databases">
        <authorList>
            <consortium name="DOE Joint Genome Institute"/>
            <person name="Haridas S."/>
            <person name="Albert R."/>
            <person name="Binder M."/>
            <person name="Bloem J."/>
            <person name="Labutti K."/>
            <person name="Salamov A."/>
            <person name="Andreopoulos B."/>
            <person name="Baker S.E."/>
            <person name="Barry K."/>
            <person name="Bills G."/>
            <person name="Bluhm B.H."/>
            <person name="Cannon C."/>
            <person name="Castanera R."/>
            <person name="Culley D.E."/>
            <person name="Daum C."/>
            <person name="Ezra D."/>
            <person name="Gonzalez J.B."/>
            <person name="Henrissat B."/>
            <person name="Kuo A."/>
            <person name="Liang C."/>
            <person name="Lipzen A."/>
            <person name="Lutzoni F."/>
            <person name="Magnuson J."/>
            <person name="Mondo S."/>
            <person name="Nolan M."/>
            <person name="Ohm R."/>
            <person name="Pangilinan J."/>
            <person name="Park H.-J."/>
            <person name="Ramirez L."/>
            <person name="Alfaro M."/>
            <person name="Sun H."/>
            <person name="Tritt A."/>
            <person name="Yoshinaga Y."/>
            <person name="Zwiers L.-H."/>
            <person name="Turgeon B.G."/>
            <person name="Goodwin S.B."/>
            <person name="Spatafora J.W."/>
            <person name="Crous P.W."/>
            <person name="Grigoriev I.V."/>
        </authorList>
    </citation>
    <scope>NUCLEOTIDE SEQUENCE</scope>
    <source>
        <strain evidence="1">IPT5</strain>
    </source>
</reference>
<evidence type="ECO:0000313" key="1">
    <source>
        <dbReference type="EMBL" id="KAF2849509.1"/>
    </source>
</evidence>
<protein>
    <submittedName>
        <fullName evidence="1">Uncharacterized protein</fullName>
    </submittedName>
</protein>
<evidence type="ECO:0000313" key="2">
    <source>
        <dbReference type="Proteomes" id="UP000799423"/>
    </source>
</evidence>
<organism evidence="1 2">
    <name type="scientific">Plenodomus tracheiphilus IPT5</name>
    <dbReference type="NCBI Taxonomy" id="1408161"/>
    <lineage>
        <taxon>Eukaryota</taxon>
        <taxon>Fungi</taxon>
        <taxon>Dikarya</taxon>
        <taxon>Ascomycota</taxon>
        <taxon>Pezizomycotina</taxon>
        <taxon>Dothideomycetes</taxon>
        <taxon>Pleosporomycetidae</taxon>
        <taxon>Pleosporales</taxon>
        <taxon>Pleosporineae</taxon>
        <taxon>Leptosphaeriaceae</taxon>
        <taxon>Plenodomus</taxon>
    </lineage>
</organism>
<dbReference type="AlphaFoldDB" id="A0A6A7B570"/>
<name>A0A6A7B570_9PLEO</name>